<evidence type="ECO:0000256" key="2">
    <source>
        <dbReference type="ARBA" id="ARBA00022825"/>
    </source>
</evidence>
<keyword evidence="1" id="KW-0378">Hydrolase</keyword>
<dbReference type="Gene3D" id="2.120.10.30">
    <property type="entry name" value="TolB, C-terminal domain"/>
    <property type="match status" value="1"/>
</dbReference>
<comment type="caution">
    <text evidence="4">The sequence shown here is derived from an EMBL/GenBank/DDBJ whole genome shotgun (WGS) entry which is preliminary data.</text>
</comment>
<name>A0ABS9ERC0_9BACT</name>
<keyword evidence="2" id="KW-0645">Protease</keyword>
<protein>
    <submittedName>
        <fullName evidence="4">S9 family peptidase</fullName>
    </submittedName>
</protein>
<dbReference type="EMBL" id="JAKGUD010000007">
    <property type="protein sequence ID" value="MCF4142697.1"/>
    <property type="molecule type" value="Genomic_DNA"/>
</dbReference>
<dbReference type="InterPro" id="IPR001375">
    <property type="entry name" value="Peptidase_S9_cat"/>
</dbReference>
<gene>
    <name evidence="4" type="ORF">L2W38_07690</name>
</gene>
<keyword evidence="2" id="KW-0720">Serine protease</keyword>
<keyword evidence="5" id="KW-1185">Reference proteome</keyword>
<dbReference type="Proteomes" id="UP001200430">
    <property type="component" value="Unassembled WGS sequence"/>
</dbReference>
<dbReference type="Pfam" id="PF00326">
    <property type="entry name" value="Peptidase_S9"/>
    <property type="match status" value="1"/>
</dbReference>
<accession>A0ABS9ERC0</accession>
<evidence type="ECO:0000313" key="5">
    <source>
        <dbReference type="Proteomes" id="UP001200430"/>
    </source>
</evidence>
<dbReference type="Gene3D" id="3.40.50.1820">
    <property type="entry name" value="alpha/beta hydrolase"/>
    <property type="match status" value="1"/>
</dbReference>
<dbReference type="PANTHER" id="PTHR42776:SF27">
    <property type="entry name" value="DIPEPTIDYL PEPTIDASE FAMILY MEMBER 6"/>
    <property type="match status" value="1"/>
</dbReference>
<dbReference type="InterPro" id="IPR011659">
    <property type="entry name" value="WD40"/>
</dbReference>
<evidence type="ECO:0000256" key="1">
    <source>
        <dbReference type="ARBA" id="ARBA00022801"/>
    </source>
</evidence>
<organism evidence="4 5">
    <name type="scientific">Dethiosulfovibrio marinus</name>
    <dbReference type="NCBI Taxonomy" id="133532"/>
    <lineage>
        <taxon>Bacteria</taxon>
        <taxon>Thermotogati</taxon>
        <taxon>Synergistota</taxon>
        <taxon>Synergistia</taxon>
        <taxon>Synergistales</taxon>
        <taxon>Dethiosulfovibrionaceae</taxon>
        <taxon>Dethiosulfovibrio</taxon>
    </lineage>
</organism>
<feature type="domain" description="Peptidase S9 prolyl oligopeptidase catalytic" evidence="3">
    <location>
        <begin position="437"/>
        <end position="644"/>
    </location>
</feature>
<evidence type="ECO:0000259" key="3">
    <source>
        <dbReference type="Pfam" id="PF00326"/>
    </source>
</evidence>
<dbReference type="SUPFAM" id="SSF82171">
    <property type="entry name" value="DPP6 N-terminal domain-like"/>
    <property type="match status" value="1"/>
</dbReference>
<proteinExistence type="predicted"/>
<reference evidence="4 5" key="1">
    <citation type="submission" date="2022-01" db="EMBL/GenBank/DDBJ databases">
        <title>Dethiosulfovibrio faecalis sp. nov., a novel proteolytic, non-sulfur-reducing bacterium isolated from a marine aquaculture solid waste bioreactor.</title>
        <authorList>
            <person name="Grabowski S."/>
            <person name="Apolinario E."/>
            <person name="Schneider N."/>
            <person name="Marshall C.W."/>
            <person name="Sowers K.R."/>
        </authorList>
    </citation>
    <scope>NUCLEOTIDE SEQUENCE [LARGE SCALE GENOMIC DNA]</scope>
    <source>
        <strain evidence="4 5">DSM 12537</strain>
    </source>
</reference>
<evidence type="ECO:0000313" key="4">
    <source>
        <dbReference type="EMBL" id="MCF4142697.1"/>
    </source>
</evidence>
<dbReference type="InterPro" id="IPR029058">
    <property type="entry name" value="AB_hydrolase_fold"/>
</dbReference>
<sequence length="645" mass="72334">MKRENMSPEDLLEFRFLSGPSISPDGRAICYSVHKADLEKNRYDSRLWLHILDSGENRPLTGSGREKCFCWNNDGEEIVFASDRKDPEKGTTDLYAIAPGGGEAQPIGSLPFAISSIVHLEGNRYLLSGEDPRKSEKLAEADYMVFEQVPFCSNGKGYTAQKRTALYIYERGGKARKLTPDTLDVDRYRLSPDKTKVLITGPDFTDVRPIRSGLRELDLKTGEIDELIPDGSFACKCADYLDGVVVLTGSKLDRHGINENVTFHVLKDGVPREIIPGLDRGLRNSVGCDCRYGTSDLNLAFFVDGGKIWFVSTDGIESHLHSLDLSGKIVQETEKISSVDDYHVSGGKAAVIGLKGLALQELYIVESGEERRVSGFNGWTTSERNLSVPESLASRSDPGYPIDGWIMKPTDYREGERYPAIIHIHGGPKTAFGEVYFHEMQLWAARGYVVAFCNPRGSDGKGNDFDDIRGKYGTVDYDDIMAFTDEVGKLPFVDEDRMGVTGGSYGGYMTNWIIGHTDRFKAAVSQRSISNWISKAGISDIGYYFVPDQQDADIWDDVEKLWWHSPLKYADRATTPTLFIHSDEDYRCELSQGLQMFTALKRHGVDSKICVFKGENHELSRGGKPRERLARLEEISRWFDRYLKD</sequence>
<dbReference type="InterPro" id="IPR011042">
    <property type="entry name" value="6-blade_b-propeller_TolB-like"/>
</dbReference>
<dbReference type="PANTHER" id="PTHR42776">
    <property type="entry name" value="SERINE PEPTIDASE S9 FAMILY MEMBER"/>
    <property type="match status" value="1"/>
</dbReference>
<dbReference type="RefSeq" id="WP_236099420.1">
    <property type="nucleotide sequence ID" value="NZ_JAKGUD010000007.1"/>
</dbReference>
<dbReference type="Pfam" id="PF07676">
    <property type="entry name" value="PD40"/>
    <property type="match status" value="1"/>
</dbReference>
<dbReference type="SUPFAM" id="SSF53474">
    <property type="entry name" value="alpha/beta-Hydrolases"/>
    <property type="match status" value="1"/>
</dbReference>